<feature type="domain" description="Histidine kinase/HSP90-like ATPase" evidence="2">
    <location>
        <begin position="24"/>
        <end position="131"/>
    </location>
</feature>
<keyword evidence="4" id="KW-1185">Reference proteome</keyword>
<reference evidence="3" key="1">
    <citation type="submission" date="2021-01" db="EMBL/GenBank/DDBJ databases">
        <title>Whole genome shotgun sequence of Virgisporangium ochraceum NBRC 16418.</title>
        <authorList>
            <person name="Komaki H."/>
            <person name="Tamura T."/>
        </authorList>
    </citation>
    <scope>NUCLEOTIDE SEQUENCE</scope>
    <source>
        <strain evidence="3">NBRC 16418</strain>
    </source>
</reference>
<keyword evidence="1" id="KW-0808">Transferase</keyword>
<proteinExistence type="predicted"/>
<sequence length="136" mass="14684">MDVGGVGKDHTPQPDTWRVTVPEVGDIRRRVRAAARDAGLDPDHVDRFTVAVNEVVINALQHGGGVAVVAIEHDTGLLVTVADRGPGLVLDRPVHLPPAEQEHGRGLWLVHRLCDDVTIDRGPGGTRVRLRARRAA</sequence>
<dbReference type="SUPFAM" id="SSF55874">
    <property type="entry name" value="ATPase domain of HSP90 chaperone/DNA topoisomerase II/histidine kinase"/>
    <property type="match status" value="1"/>
</dbReference>
<name>A0A8J4A0S6_9ACTN</name>
<keyword evidence="1" id="KW-0723">Serine/threonine-protein kinase</keyword>
<evidence type="ECO:0000313" key="4">
    <source>
        <dbReference type="Proteomes" id="UP000635606"/>
    </source>
</evidence>
<organism evidence="3 4">
    <name type="scientific">Virgisporangium ochraceum</name>
    <dbReference type="NCBI Taxonomy" id="65505"/>
    <lineage>
        <taxon>Bacteria</taxon>
        <taxon>Bacillati</taxon>
        <taxon>Actinomycetota</taxon>
        <taxon>Actinomycetes</taxon>
        <taxon>Micromonosporales</taxon>
        <taxon>Micromonosporaceae</taxon>
        <taxon>Virgisporangium</taxon>
    </lineage>
</organism>
<dbReference type="GO" id="GO:0004674">
    <property type="term" value="F:protein serine/threonine kinase activity"/>
    <property type="evidence" value="ECO:0007669"/>
    <property type="project" value="UniProtKB-KW"/>
</dbReference>
<keyword evidence="1" id="KW-0418">Kinase</keyword>
<evidence type="ECO:0000256" key="1">
    <source>
        <dbReference type="ARBA" id="ARBA00022527"/>
    </source>
</evidence>
<dbReference type="Pfam" id="PF13581">
    <property type="entry name" value="HATPase_c_2"/>
    <property type="match status" value="1"/>
</dbReference>
<dbReference type="InterPro" id="IPR050267">
    <property type="entry name" value="Anti-sigma-factor_SerPK"/>
</dbReference>
<evidence type="ECO:0000313" key="3">
    <source>
        <dbReference type="EMBL" id="GIJ73652.1"/>
    </source>
</evidence>
<dbReference type="InterPro" id="IPR036890">
    <property type="entry name" value="HATPase_C_sf"/>
</dbReference>
<evidence type="ECO:0000259" key="2">
    <source>
        <dbReference type="Pfam" id="PF13581"/>
    </source>
</evidence>
<comment type="caution">
    <text evidence="3">The sequence shown here is derived from an EMBL/GenBank/DDBJ whole genome shotgun (WGS) entry which is preliminary data.</text>
</comment>
<dbReference type="InterPro" id="IPR003594">
    <property type="entry name" value="HATPase_dom"/>
</dbReference>
<dbReference type="PANTHER" id="PTHR35526:SF3">
    <property type="entry name" value="ANTI-SIGMA-F FACTOR RSBW"/>
    <property type="match status" value="1"/>
</dbReference>
<dbReference type="CDD" id="cd16936">
    <property type="entry name" value="HATPase_RsbW-like"/>
    <property type="match status" value="1"/>
</dbReference>
<accession>A0A8J4A0S6</accession>
<protein>
    <recommendedName>
        <fullName evidence="2">Histidine kinase/HSP90-like ATPase domain-containing protein</fullName>
    </recommendedName>
</protein>
<dbReference type="EMBL" id="BOPH01000121">
    <property type="protein sequence ID" value="GIJ73652.1"/>
    <property type="molecule type" value="Genomic_DNA"/>
</dbReference>
<dbReference type="PANTHER" id="PTHR35526">
    <property type="entry name" value="ANTI-SIGMA-F FACTOR RSBW-RELATED"/>
    <property type="match status" value="1"/>
</dbReference>
<dbReference type="Proteomes" id="UP000635606">
    <property type="component" value="Unassembled WGS sequence"/>
</dbReference>
<dbReference type="AlphaFoldDB" id="A0A8J4A0S6"/>
<gene>
    <name evidence="3" type="ORF">Voc01_085690</name>
</gene>
<dbReference type="Gene3D" id="3.30.565.10">
    <property type="entry name" value="Histidine kinase-like ATPase, C-terminal domain"/>
    <property type="match status" value="1"/>
</dbReference>